<keyword evidence="3" id="KW-1185">Reference proteome</keyword>
<evidence type="ECO:0000313" key="2">
    <source>
        <dbReference type="EMBL" id="KAK2902808.1"/>
    </source>
</evidence>
<feature type="region of interest" description="Disordered" evidence="1">
    <location>
        <begin position="1"/>
        <end position="33"/>
    </location>
</feature>
<dbReference type="Proteomes" id="UP001187343">
    <property type="component" value="Unassembled WGS sequence"/>
</dbReference>
<proteinExistence type="predicted"/>
<gene>
    <name evidence="2" type="ORF">Q8A67_007521</name>
</gene>
<feature type="compositionally biased region" description="Basic and acidic residues" evidence="1">
    <location>
        <begin position="1"/>
        <end position="12"/>
    </location>
</feature>
<evidence type="ECO:0000313" key="3">
    <source>
        <dbReference type="Proteomes" id="UP001187343"/>
    </source>
</evidence>
<accession>A0AA88PZY9</accession>
<name>A0AA88PZY9_9TELE</name>
<evidence type="ECO:0000256" key="1">
    <source>
        <dbReference type="SAM" id="MobiDB-lite"/>
    </source>
</evidence>
<sequence length="103" mass="10923">MSALPGRERSAARDVTGAKSRSPFESERASVRVTSSGLITQNDPSVYLSQVSFLFGGGCNKSKAGGARLHVTPRIPESINHTLPAHSFSHGIMTATRPAMINT</sequence>
<comment type="caution">
    <text evidence="2">The sequence shown here is derived from an EMBL/GenBank/DDBJ whole genome shotgun (WGS) entry which is preliminary data.</text>
</comment>
<protein>
    <submittedName>
        <fullName evidence="2">Uncharacterized protein</fullName>
    </submittedName>
</protein>
<dbReference type="EMBL" id="JAUYZG010000007">
    <property type="protein sequence ID" value="KAK2902808.1"/>
    <property type="molecule type" value="Genomic_DNA"/>
</dbReference>
<reference evidence="2" key="1">
    <citation type="submission" date="2023-08" db="EMBL/GenBank/DDBJ databases">
        <title>Chromosome-level Genome Assembly of mud carp (Cirrhinus molitorella).</title>
        <authorList>
            <person name="Liu H."/>
        </authorList>
    </citation>
    <scope>NUCLEOTIDE SEQUENCE</scope>
    <source>
        <strain evidence="2">Prfri</strain>
        <tissue evidence="2">Muscle</tissue>
    </source>
</reference>
<dbReference type="AlphaFoldDB" id="A0AA88PZY9"/>
<organism evidence="2 3">
    <name type="scientific">Cirrhinus molitorella</name>
    <name type="common">mud carp</name>
    <dbReference type="NCBI Taxonomy" id="172907"/>
    <lineage>
        <taxon>Eukaryota</taxon>
        <taxon>Metazoa</taxon>
        <taxon>Chordata</taxon>
        <taxon>Craniata</taxon>
        <taxon>Vertebrata</taxon>
        <taxon>Euteleostomi</taxon>
        <taxon>Actinopterygii</taxon>
        <taxon>Neopterygii</taxon>
        <taxon>Teleostei</taxon>
        <taxon>Ostariophysi</taxon>
        <taxon>Cypriniformes</taxon>
        <taxon>Cyprinidae</taxon>
        <taxon>Labeoninae</taxon>
        <taxon>Labeonini</taxon>
        <taxon>Cirrhinus</taxon>
    </lineage>
</organism>